<proteinExistence type="predicted"/>
<evidence type="ECO:0000259" key="4">
    <source>
        <dbReference type="PROSITE" id="PS51295"/>
    </source>
</evidence>
<dbReference type="Pfam" id="PF01985">
    <property type="entry name" value="CRS1_YhbY"/>
    <property type="match status" value="1"/>
</dbReference>
<accession>A0ABS8D2Q2</accession>
<dbReference type="Proteomes" id="UP001165395">
    <property type="component" value="Unassembled WGS sequence"/>
</dbReference>
<dbReference type="InterPro" id="IPR001890">
    <property type="entry name" value="RNA-binding_CRM"/>
</dbReference>
<protein>
    <submittedName>
        <fullName evidence="5">Ribosome assembly RNA-binding protein YhbY</fullName>
    </submittedName>
</protein>
<evidence type="ECO:0000313" key="6">
    <source>
        <dbReference type="Proteomes" id="UP001165395"/>
    </source>
</evidence>
<gene>
    <name evidence="5" type="primary">yhbY</name>
    <name evidence="5" type="ORF">LIN78_01660</name>
</gene>
<feature type="region of interest" description="Disordered" evidence="3">
    <location>
        <begin position="100"/>
        <end position="123"/>
    </location>
</feature>
<comment type="caution">
    <text evidence="5">The sequence shown here is derived from an EMBL/GenBank/DDBJ whole genome shotgun (WGS) entry which is preliminary data.</text>
</comment>
<feature type="domain" description="CRM" evidence="4">
    <location>
        <begin position="3"/>
        <end position="99"/>
    </location>
</feature>
<dbReference type="NCBIfam" id="TIGR00253">
    <property type="entry name" value="RNA_bind_YhbY"/>
    <property type="match status" value="1"/>
</dbReference>
<dbReference type="PANTHER" id="PTHR40065:SF3">
    <property type="entry name" value="RNA-BINDING PROTEIN YHBY"/>
    <property type="match status" value="1"/>
</dbReference>
<dbReference type="EMBL" id="JAJBZT010000001">
    <property type="protein sequence ID" value="MCB6182263.1"/>
    <property type="molecule type" value="Genomic_DNA"/>
</dbReference>
<name>A0ABS8D2Q2_9NEIS</name>
<evidence type="ECO:0000256" key="2">
    <source>
        <dbReference type="PROSITE-ProRule" id="PRU00626"/>
    </source>
</evidence>
<organism evidence="5 6">
    <name type="scientific">Leeia speluncae</name>
    <dbReference type="NCBI Taxonomy" id="2884804"/>
    <lineage>
        <taxon>Bacteria</taxon>
        <taxon>Pseudomonadati</taxon>
        <taxon>Pseudomonadota</taxon>
        <taxon>Betaproteobacteria</taxon>
        <taxon>Neisseriales</taxon>
        <taxon>Leeiaceae</taxon>
        <taxon>Leeia</taxon>
    </lineage>
</organism>
<sequence>MKLELTPTERRVLRAEAHGKNPVVMIGQNGLTDAVIREIAVNLDAHELIKIRVFSDEREVRVQLFEDICNQLDAAQVQHIGKLLVIYRPHPENPKISLTKQNLVRASAPGKTASPKLKSNSKR</sequence>
<dbReference type="InterPro" id="IPR035920">
    <property type="entry name" value="YhbY-like_sf"/>
</dbReference>
<reference evidence="5" key="1">
    <citation type="submission" date="2021-10" db="EMBL/GenBank/DDBJ databases">
        <title>The complete genome sequence of Leeia sp. TBRC 13508.</title>
        <authorList>
            <person name="Charoenyingcharoen P."/>
            <person name="Yukphan P."/>
        </authorList>
    </citation>
    <scope>NUCLEOTIDE SEQUENCE</scope>
    <source>
        <strain evidence="5">TBRC 13508</strain>
    </source>
</reference>
<dbReference type="SUPFAM" id="SSF75471">
    <property type="entry name" value="YhbY-like"/>
    <property type="match status" value="1"/>
</dbReference>
<dbReference type="Gene3D" id="3.30.110.60">
    <property type="entry name" value="YhbY-like"/>
    <property type="match status" value="1"/>
</dbReference>
<evidence type="ECO:0000256" key="1">
    <source>
        <dbReference type="ARBA" id="ARBA00022884"/>
    </source>
</evidence>
<dbReference type="PROSITE" id="PS51295">
    <property type="entry name" value="CRM"/>
    <property type="match status" value="1"/>
</dbReference>
<dbReference type="InterPro" id="IPR017924">
    <property type="entry name" value="RNA-binding_YhbY"/>
</dbReference>
<dbReference type="RefSeq" id="WP_227177831.1">
    <property type="nucleotide sequence ID" value="NZ_JAJBZT010000001.1"/>
</dbReference>
<dbReference type="InterPro" id="IPR051925">
    <property type="entry name" value="RNA-binding_domain"/>
</dbReference>
<dbReference type="SMART" id="SM01103">
    <property type="entry name" value="CRS1_YhbY"/>
    <property type="match status" value="1"/>
</dbReference>
<dbReference type="PANTHER" id="PTHR40065">
    <property type="entry name" value="RNA-BINDING PROTEIN YHBY"/>
    <property type="match status" value="1"/>
</dbReference>
<evidence type="ECO:0000256" key="3">
    <source>
        <dbReference type="SAM" id="MobiDB-lite"/>
    </source>
</evidence>
<keyword evidence="1 2" id="KW-0694">RNA-binding</keyword>
<keyword evidence="6" id="KW-1185">Reference proteome</keyword>
<evidence type="ECO:0000313" key="5">
    <source>
        <dbReference type="EMBL" id="MCB6182263.1"/>
    </source>
</evidence>